<evidence type="ECO:0000313" key="1">
    <source>
        <dbReference type="Araport" id="AT1G77880"/>
    </source>
</evidence>
<name>A0A178WG62_ARATH</name>
<dbReference type="Araport" id="AT1G77880"/>
<dbReference type="DNASU" id="844124"/>
<protein>
    <submittedName>
        <fullName evidence="2">Uncharacterized protein</fullName>
    </submittedName>
</protein>
<gene>
    <name evidence="1" type="ordered locus">At1g77880</name>
    <name evidence="2" type="ordered locus">AXX17_At1g72470</name>
</gene>
<comment type="caution">
    <text evidence="2">The sequence shown here is derived from an EMBL/GenBank/DDBJ whole genome shotgun (WGS) entry which is preliminary data.</text>
</comment>
<organism evidence="2 3">
    <name type="scientific">Arabidopsis thaliana</name>
    <name type="common">Mouse-ear cress</name>
    <dbReference type="NCBI Taxonomy" id="3702"/>
    <lineage>
        <taxon>Eukaryota</taxon>
        <taxon>Viridiplantae</taxon>
        <taxon>Streptophyta</taxon>
        <taxon>Embryophyta</taxon>
        <taxon>Tracheophyta</taxon>
        <taxon>Spermatophyta</taxon>
        <taxon>Magnoliopsida</taxon>
        <taxon>eudicotyledons</taxon>
        <taxon>Gunneridae</taxon>
        <taxon>Pentapetalae</taxon>
        <taxon>rosids</taxon>
        <taxon>malvids</taxon>
        <taxon>Brassicales</taxon>
        <taxon>Brassicaceae</taxon>
        <taxon>Camelineae</taxon>
        <taxon>Arabidopsis</taxon>
    </lineage>
</organism>
<dbReference type="GeneID" id="844124"/>
<reference evidence="3" key="1">
    <citation type="journal article" date="2016" name="Proc. Natl. Acad. Sci. U.S.A.">
        <title>Chromosome-level assembly of Arabidopsis thaliana Ler reveals the extent of translocation and inversion polymorphisms.</title>
        <authorList>
            <person name="Zapata L."/>
            <person name="Ding J."/>
            <person name="Willing E.M."/>
            <person name="Hartwig B."/>
            <person name="Bezdan D."/>
            <person name="Jiao W.B."/>
            <person name="Patel V."/>
            <person name="Velikkakam James G."/>
            <person name="Koornneef M."/>
            <person name="Ossowski S."/>
            <person name="Schneeberger K."/>
        </authorList>
    </citation>
    <scope>NUCLEOTIDE SEQUENCE [LARGE SCALE GENOMIC DNA]</scope>
    <source>
        <strain evidence="3">cv. Landsberg erecta</strain>
    </source>
</reference>
<dbReference type="Proteomes" id="UP000078284">
    <property type="component" value="Chromosome 1"/>
</dbReference>
<proteinExistence type="predicted"/>
<sequence>MRKKKKKIVLSSTSEAEKLFLEANIVMMKYRAINNLIEEMLKLV</sequence>
<evidence type="ECO:0000313" key="2">
    <source>
        <dbReference type="EMBL" id="OAP16741.1"/>
    </source>
</evidence>
<dbReference type="AlphaFoldDB" id="A0A178WG62"/>
<accession>A0A178WG62</accession>
<evidence type="ECO:0000313" key="3">
    <source>
        <dbReference type="Proteomes" id="UP000078284"/>
    </source>
</evidence>
<dbReference type="ExpressionAtlas" id="A0A178WG62">
    <property type="expression patterns" value="baseline and differential"/>
</dbReference>
<dbReference type="EMBL" id="LUHQ01000001">
    <property type="protein sequence ID" value="OAP16741.1"/>
    <property type="molecule type" value="Genomic_DNA"/>
</dbReference>